<dbReference type="PANTHER" id="PTHR21183">
    <property type="entry name" value="RIBOSOMAL PROTEIN L47, MITOCHONDRIAL-RELATED"/>
    <property type="match status" value="1"/>
</dbReference>
<evidence type="ECO:0000256" key="7">
    <source>
        <dbReference type="ARBA" id="ARBA00035399"/>
    </source>
</evidence>
<evidence type="ECO:0000256" key="8">
    <source>
        <dbReference type="SAM" id="MobiDB-lite"/>
    </source>
</evidence>
<evidence type="ECO:0000256" key="1">
    <source>
        <dbReference type="ARBA" id="ARBA00004173"/>
    </source>
</evidence>
<keyword evidence="3" id="KW-0689">Ribosomal protein</keyword>
<evidence type="ECO:0000256" key="5">
    <source>
        <dbReference type="ARBA" id="ARBA00023274"/>
    </source>
</evidence>
<sequence length="235" mass="26871">MFSVLRTAASRSCPRVLARRTLATVPDVPAAAVDPESDVPDAAPKFRIPTNPNHGLYHFFRRDKNGEYTTIGGTHQEDIVNKGGALGRAWLAPELRLKSFEDLHVLWYVLLRERNLLQTQQYELRRQGLKAAAHFGWRKKDVRKGMARIKYVLNERRLAYQGAVELHNQEITRALDAEVHKALLQDYEATRKETEARKSTKERWTRAEKRARKTAAEKTTPPIPQTVEQPEVLAA</sequence>
<keyword evidence="5" id="KW-0687">Ribonucleoprotein</keyword>
<feature type="region of interest" description="Disordered" evidence="8">
    <location>
        <begin position="191"/>
        <end position="235"/>
    </location>
</feature>
<dbReference type="GO" id="GO:0032543">
    <property type="term" value="P:mitochondrial translation"/>
    <property type="evidence" value="ECO:0007669"/>
    <property type="project" value="TreeGrafter"/>
</dbReference>
<evidence type="ECO:0000256" key="3">
    <source>
        <dbReference type="ARBA" id="ARBA00022980"/>
    </source>
</evidence>
<evidence type="ECO:0000313" key="9">
    <source>
        <dbReference type="EMBL" id="KIY63119.1"/>
    </source>
</evidence>
<organism evidence="9 10">
    <name type="scientific">Cylindrobasidium torrendii FP15055 ss-10</name>
    <dbReference type="NCBI Taxonomy" id="1314674"/>
    <lineage>
        <taxon>Eukaryota</taxon>
        <taxon>Fungi</taxon>
        <taxon>Dikarya</taxon>
        <taxon>Basidiomycota</taxon>
        <taxon>Agaricomycotina</taxon>
        <taxon>Agaricomycetes</taxon>
        <taxon>Agaricomycetidae</taxon>
        <taxon>Agaricales</taxon>
        <taxon>Marasmiineae</taxon>
        <taxon>Physalacriaceae</taxon>
        <taxon>Cylindrobasidium</taxon>
    </lineage>
</organism>
<reference evidence="9 10" key="1">
    <citation type="journal article" date="2015" name="Fungal Genet. Biol.">
        <title>Evolution of novel wood decay mechanisms in Agaricales revealed by the genome sequences of Fistulina hepatica and Cylindrobasidium torrendii.</title>
        <authorList>
            <person name="Floudas D."/>
            <person name="Held B.W."/>
            <person name="Riley R."/>
            <person name="Nagy L.G."/>
            <person name="Koehler G."/>
            <person name="Ransdell A.S."/>
            <person name="Younus H."/>
            <person name="Chow J."/>
            <person name="Chiniquy J."/>
            <person name="Lipzen A."/>
            <person name="Tritt A."/>
            <person name="Sun H."/>
            <person name="Haridas S."/>
            <person name="LaButti K."/>
            <person name="Ohm R.A."/>
            <person name="Kues U."/>
            <person name="Blanchette R.A."/>
            <person name="Grigoriev I.V."/>
            <person name="Minto R.E."/>
            <person name="Hibbett D.S."/>
        </authorList>
    </citation>
    <scope>NUCLEOTIDE SEQUENCE [LARGE SCALE GENOMIC DNA]</scope>
    <source>
        <strain evidence="9 10">FP15055 ss-10</strain>
    </source>
</reference>
<keyword evidence="4" id="KW-0496">Mitochondrion</keyword>
<evidence type="ECO:0000313" key="10">
    <source>
        <dbReference type="Proteomes" id="UP000054007"/>
    </source>
</evidence>
<comment type="similarity">
    <text evidence="2">Belongs to the universal ribosomal protein uL29 family.</text>
</comment>
<dbReference type="OrthoDB" id="270763at2759"/>
<evidence type="ECO:0000256" key="6">
    <source>
        <dbReference type="ARBA" id="ARBA00035289"/>
    </source>
</evidence>
<dbReference type="GO" id="GO:0005762">
    <property type="term" value="C:mitochondrial large ribosomal subunit"/>
    <property type="evidence" value="ECO:0007669"/>
    <property type="project" value="TreeGrafter"/>
</dbReference>
<dbReference type="PANTHER" id="PTHR21183:SF18">
    <property type="entry name" value="LARGE RIBOSOMAL SUBUNIT PROTEIN UL29M"/>
    <property type="match status" value="1"/>
</dbReference>
<evidence type="ECO:0000256" key="4">
    <source>
        <dbReference type="ARBA" id="ARBA00023128"/>
    </source>
</evidence>
<comment type="subcellular location">
    <subcellularLocation>
        <location evidence="1">Mitochondrion</location>
    </subcellularLocation>
</comment>
<dbReference type="InterPro" id="IPR036049">
    <property type="entry name" value="Ribosomal_uL29_sf"/>
</dbReference>
<dbReference type="InterPro" id="IPR010729">
    <property type="entry name" value="Ribosomal_uL29_mit"/>
</dbReference>
<dbReference type="GO" id="GO:0003735">
    <property type="term" value="F:structural constituent of ribosome"/>
    <property type="evidence" value="ECO:0007669"/>
    <property type="project" value="InterPro"/>
</dbReference>
<protein>
    <recommendedName>
        <fullName evidence="6">Large ribosomal subunit protein uL29m</fullName>
    </recommendedName>
    <alternativeName>
        <fullName evidence="7">54S ribosomal protein L4, mitochondrial</fullName>
    </alternativeName>
</protein>
<feature type="compositionally biased region" description="Basic and acidic residues" evidence="8">
    <location>
        <begin position="191"/>
        <end position="208"/>
    </location>
</feature>
<proteinExistence type="inferred from homology"/>
<evidence type="ECO:0000256" key="2">
    <source>
        <dbReference type="ARBA" id="ARBA00009254"/>
    </source>
</evidence>
<dbReference type="Proteomes" id="UP000054007">
    <property type="component" value="Unassembled WGS sequence"/>
</dbReference>
<accession>A0A0D7AYZ1</accession>
<gene>
    <name evidence="9" type="ORF">CYLTODRAFT_360455</name>
</gene>
<name>A0A0D7AYZ1_9AGAR</name>
<dbReference type="STRING" id="1314674.A0A0D7AYZ1"/>
<dbReference type="AlphaFoldDB" id="A0A0D7AYZ1"/>
<dbReference type="Gene3D" id="6.10.330.20">
    <property type="match status" value="1"/>
</dbReference>
<keyword evidence="10" id="KW-1185">Reference proteome</keyword>
<dbReference type="Pfam" id="PF06984">
    <property type="entry name" value="MRP-L47"/>
    <property type="match status" value="1"/>
</dbReference>
<dbReference type="EMBL" id="KN880720">
    <property type="protein sequence ID" value="KIY63119.1"/>
    <property type="molecule type" value="Genomic_DNA"/>
</dbReference>
<dbReference type="SUPFAM" id="SSF46561">
    <property type="entry name" value="Ribosomal protein L29 (L29p)"/>
    <property type="match status" value="1"/>
</dbReference>
<dbReference type="InterPro" id="IPR038340">
    <property type="entry name" value="MRP-L47_sf"/>
</dbReference>